<reference evidence="6 7" key="1">
    <citation type="submission" date="2020-01" db="EMBL/GenBank/DDBJ databases">
        <authorList>
            <person name="Chen S."/>
        </authorList>
    </citation>
    <scope>NUCLEOTIDE SEQUENCE [LARGE SCALE GENOMIC DNA]</scope>
    <source>
        <strain evidence="6 7">GS-10</strain>
    </source>
</reference>
<dbReference type="PANTHER" id="PTHR30154">
    <property type="entry name" value="LEUCINE-RESPONSIVE REGULATORY PROTEIN"/>
    <property type="match status" value="1"/>
</dbReference>
<dbReference type="Proteomes" id="UP000479043">
    <property type="component" value="Unassembled WGS sequence"/>
</dbReference>
<dbReference type="Pfam" id="PF13412">
    <property type="entry name" value="HTH_24"/>
    <property type="match status" value="1"/>
</dbReference>
<comment type="caution">
    <text evidence="6">The sequence shown here is derived from an EMBL/GenBank/DDBJ whole genome shotgun (WGS) entry which is preliminary data.</text>
</comment>
<keyword evidence="1" id="KW-0805">Transcription regulation</keyword>
<proteinExistence type="predicted"/>
<organism evidence="6 7">
    <name type="scientific">Thalassovita mangrovi</name>
    <dbReference type="NCBI Taxonomy" id="2692236"/>
    <lineage>
        <taxon>Bacteria</taxon>
        <taxon>Pseudomonadati</taxon>
        <taxon>Pseudomonadota</taxon>
        <taxon>Alphaproteobacteria</taxon>
        <taxon>Rhodobacterales</taxon>
        <taxon>Roseobacteraceae</taxon>
        <taxon>Thalassovita</taxon>
    </lineage>
</organism>
<dbReference type="GO" id="GO:0043565">
    <property type="term" value="F:sequence-specific DNA binding"/>
    <property type="evidence" value="ECO:0007669"/>
    <property type="project" value="InterPro"/>
</dbReference>
<dbReference type="InterPro" id="IPR011991">
    <property type="entry name" value="ArsR-like_HTH"/>
</dbReference>
<keyword evidence="4" id="KW-0804">Transcription</keyword>
<dbReference type="InterPro" id="IPR019888">
    <property type="entry name" value="Tscrpt_reg_AsnC-like"/>
</dbReference>
<dbReference type="GO" id="GO:0006355">
    <property type="term" value="P:regulation of DNA-templated transcription"/>
    <property type="evidence" value="ECO:0007669"/>
    <property type="project" value="UniProtKB-ARBA"/>
</dbReference>
<sequence length="163" mass="18490">MDQTEQELPGIDRFDRRILEILSVEARISMTELAQRVGLSKTPVLARVRRLEKDGYITGYRAQLSTQKLGLDHVAFIQLKLSDTREAALAAFNAAIRKIPEVEECHMIAGGFDYLIKVRSRDIRDYRRVLSESISTLPHVASSSTYVAMETVKESGFDQLNEF</sequence>
<dbReference type="InterPro" id="IPR011008">
    <property type="entry name" value="Dimeric_a/b-barrel"/>
</dbReference>
<dbReference type="PRINTS" id="PR00033">
    <property type="entry name" value="HTHASNC"/>
</dbReference>
<dbReference type="SUPFAM" id="SSF46785">
    <property type="entry name" value="Winged helix' DNA-binding domain"/>
    <property type="match status" value="1"/>
</dbReference>
<keyword evidence="3" id="KW-0010">Activator</keyword>
<dbReference type="InterPro" id="IPR019887">
    <property type="entry name" value="Tscrpt_reg_AsnC/Lrp_C"/>
</dbReference>
<dbReference type="EMBL" id="WWEN01000002">
    <property type="protein sequence ID" value="MYM54698.1"/>
    <property type="molecule type" value="Genomic_DNA"/>
</dbReference>
<dbReference type="PROSITE" id="PS50956">
    <property type="entry name" value="HTH_ASNC_2"/>
    <property type="match status" value="1"/>
</dbReference>
<dbReference type="SMART" id="SM00344">
    <property type="entry name" value="HTH_ASNC"/>
    <property type="match status" value="1"/>
</dbReference>
<dbReference type="InterPro" id="IPR000485">
    <property type="entry name" value="AsnC-type_HTH_dom"/>
</dbReference>
<evidence type="ECO:0000256" key="3">
    <source>
        <dbReference type="ARBA" id="ARBA00023159"/>
    </source>
</evidence>
<dbReference type="Gene3D" id="1.10.10.10">
    <property type="entry name" value="Winged helix-like DNA-binding domain superfamily/Winged helix DNA-binding domain"/>
    <property type="match status" value="1"/>
</dbReference>
<evidence type="ECO:0000256" key="2">
    <source>
        <dbReference type="ARBA" id="ARBA00023125"/>
    </source>
</evidence>
<dbReference type="AlphaFoldDB" id="A0A6L8LFK0"/>
<evidence type="ECO:0000313" key="7">
    <source>
        <dbReference type="Proteomes" id="UP000479043"/>
    </source>
</evidence>
<evidence type="ECO:0000313" key="6">
    <source>
        <dbReference type="EMBL" id="MYM54698.1"/>
    </source>
</evidence>
<evidence type="ECO:0000259" key="5">
    <source>
        <dbReference type="PROSITE" id="PS50956"/>
    </source>
</evidence>
<dbReference type="InterPro" id="IPR036390">
    <property type="entry name" value="WH_DNA-bd_sf"/>
</dbReference>
<evidence type="ECO:0000256" key="1">
    <source>
        <dbReference type="ARBA" id="ARBA00023015"/>
    </source>
</evidence>
<dbReference type="CDD" id="cd00090">
    <property type="entry name" value="HTH_ARSR"/>
    <property type="match status" value="1"/>
</dbReference>
<keyword evidence="7" id="KW-1185">Reference proteome</keyword>
<dbReference type="Pfam" id="PF01037">
    <property type="entry name" value="AsnC_trans_reg"/>
    <property type="match status" value="1"/>
</dbReference>
<dbReference type="InterPro" id="IPR019885">
    <property type="entry name" value="Tscrpt_reg_HTH_AsnC-type_CS"/>
</dbReference>
<feature type="domain" description="HTH asnC-type" evidence="5">
    <location>
        <begin position="11"/>
        <end position="72"/>
    </location>
</feature>
<evidence type="ECO:0000256" key="4">
    <source>
        <dbReference type="ARBA" id="ARBA00023163"/>
    </source>
</evidence>
<dbReference type="Gene3D" id="3.30.70.920">
    <property type="match status" value="1"/>
</dbReference>
<dbReference type="GO" id="GO:0043200">
    <property type="term" value="P:response to amino acid"/>
    <property type="evidence" value="ECO:0007669"/>
    <property type="project" value="TreeGrafter"/>
</dbReference>
<dbReference type="PANTHER" id="PTHR30154:SF0">
    <property type="entry name" value="LEUCINE-RESPONSIVE REGULATORY PROTEIN"/>
    <property type="match status" value="1"/>
</dbReference>
<dbReference type="GO" id="GO:0005829">
    <property type="term" value="C:cytosol"/>
    <property type="evidence" value="ECO:0007669"/>
    <property type="project" value="TreeGrafter"/>
</dbReference>
<gene>
    <name evidence="6" type="ORF">GR167_05230</name>
</gene>
<dbReference type="InterPro" id="IPR036388">
    <property type="entry name" value="WH-like_DNA-bd_sf"/>
</dbReference>
<accession>A0A6L8LFK0</accession>
<keyword evidence="2" id="KW-0238">DNA-binding</keyword>
<dbReference type="PROSITE" id="PS00519">
    <property type="entry name" value="HTH_ASNC_1"/>
    <property type="match status" value="1"/>
</dbReference>
<dbReference type="RefSeq" id="WP_160972372.1">
    <property type="nucleotide sequence ID" value="NZ_WWEN01000002.1"/>
</dbReference>
<protein>
    <submittedName>
        <fullName evidence="6">Winged helix-turn-helix transcriptional regulator</fullName>
    </submittedName>
</protein>
<dbReference type="SUPFAM" id="SSF54909">
    <property type="entry name" value="Dimeric alpha+beta barrel"/>
    <property type="match status" value="1"/>
</dbReference>
<name>A0A6L8LFK0_9RHOB</name>